<gene>
    <name evidence="1" type="ORF">DPMN_104450</name>
</gene>
<sequence length="54" mass="5878">MGHLSSCVAYSLGGTFLMFEMSPPDLVLVGRLFSSRNSVPSAAVLRVTYSQLKR</sequence>
<dbReference type="Proteomes" id="UP000828390">
    <property type="component" value="Unassembled WGS sequence"/>
</dbReference>
<comment type="caution">
    <text evidence="1">The sequence shown here is derived from an EMBL/GenBank/DDBJ whole genome shotgun (WGS) entry which is preliminary data.</text>
</comment>
<proteinExistence type="predicted"/>
<protein>
    <submittedName>
        <fullName evidence="1">Uncharacterized protein</fullName>
    </submittedName>
</protein>
<dbReference type="EMBL" id="JAIWYP010000004">
    <property type="protein sequence ID" value="KAH3831188.1"/>
    <property type="molecule type" value="Genomic_DNA"/>
</dbReference>
<keyword evidence="2" id="KW-1185">Reference proteome</keyword>
<name>A0A9D4H9T7_DREPO</name>
<reference evidence="1" key="1">
    <citation type="journal article" date="2019" name="bioRxiv">
        <title>The Genome of the Zebra Mussel, Dreissena polymorpha: A Resource for Invasive Species Research.</title>
        <authorList>
            <person name="McCartney M.A."/>
            <person name="Auch B."/>
            <person name="Kono T."/>
            <person name="Mallez S."/>
            <person name="Zhang Y."/>
            <person name="Obille A."/>
            <person name="Becker A."/>
            <person name="Abrahante J.E."/>
            <person name="Garbe J."/>
            <person name="Badalamenti J.P."/>
            <person name="Herman A."/>
            <person name="Mangelson H."/>
            <person name="Liachko I."/>
            <person name="Sullivan S."/>
            <person name="Sone E.D."/>
            <person name="Koren S."/>
            <person name="Silverstein K.A.T."/>
            <person name="Beckman K.B."/>
            <person name="Gohl D.M."/>
        </authorList>
    </citation>
    <scope>NUCLEOTIDE SEQUENCE</scope>
    <source>
        <strain evidence="1">Duluth1</strain>
        <tissue evidence="1">Whole animal</tissue>
    </source>
</reference>
<evidence type="ECO:0000313" key="2">
    <source>
        <dbReference type="Proteomes" id="UP000828390"/>
    </source>
</evidence>
<dbReference type="AlphaFoldDB" id="A0A9D4H9T7"/>
<organism evidence="1 2">
    <name type="scientific">Dreissena polymorpha</name>
    <name type="common">Zebra mussel</name>
    <name type="synonym">Mytilus polymorpha</name>
    <dbReference type="NCBI Taxonomy" id="45954"/>
    <lineage>
        <taxon>Eukaryota</taxon>
        <taxon>Metazoa</taxon>
        <taxon>Spiralia</taxon>
        <taxon>Lophotrochozoa</taxon>
        <taxon>Mollusca</taxon>
        <taxon>Bivalvia</taxon>
        <taxon>Autobranchia</taxon>
        <taxon>Heteroconchia</taxon>
        <taxon>Euheterodonta</taxon>
        <taxon>Imparidentia</taxon>
        <taxon>Neoheterodontei</taxon>
        <taxon>Myida</taxon>
        <taxon>Dreissenoidea</taxon>
        <taxon>Dreissenidae</taxon>
        <taxon>Dreissena</taxon>
    </lineage>
</organism>
<reference evidence="1" key="2">
    <citation type="submission" date="2020-11" db="EMBL/GenBank/DDBJ databases">
        <authorList>
            <person name="McCartney M.A."/>
            <person name="Auch B."/>
            <person name="Kono T."/>
            <person name="Mallez S."/>
            <person name="Becker A."/>
            <person name="Gohl D.M."/>
            <person name="Silverstein K.A.T."/>
            <person name="Koren S."/>
            <person name="Bechman K.B."/>
            <person name="Herman A."/>
            <person name="Abrahante J.E."/>
            <person name="Garbe J."/>
        </authorList>
    </citation>
    <scope>NUCLEOTIDE SEQUENCE</scope>
    <source>
        <strain evidence="1">Duluth1</strain>
        <tissue evidence="1">Whole animal</tissue>
    </source>
</reference>
<evidence type="ECO:0000313" key="1">
    <source>
        <dbReference type="EMBL" id="KAH3831188.1"/>
    </source>
</evidence>
<accession>A0A9D4H9T7</accession>